<evidence type="ECO:0000256" key="1">
    <source>
        <dbReference type="SAM" id="MobiDB-lite"/>
    </source>
</evidence>
<dbReference type="AlphaFoldDB" id="A0A101NE67"/>
<keyword evidence="3" id="KW-1185">Reference proteome</keyword>
<sequence length="142" mass="15709">MRRGAEALSKFSDGLTSALTSFKESAGSESSLGRHALGRPSFSGTGIPFSEADDLQGQYGRVHDSLMHMSQTLGLHIEALQLAAQAADATYNGSEDEVRRRFWEIKTQIDEEYQKMHPKEHEQPRKDTRQHTDDKASGVSSS</sequence>
<gene>
    <name evidence="2" type="ORF">AQI88_37510</name>
</gene>
<dbReference type="Proteomes" id="UP000054241">
    <property type="component" value="Unassembled WGS sequence"/>
</dbReference>
<comment type="caution">
    <text evidence="2">The sequence shown here is derived from an EMBL/GenBank/DDBJ whole genome shotgun (WGS) entry which is preliminary data.</text>
</comment>
<evidence type="ECO:0000313" key="3">
    <source>
        <dbReference type="Proteomes" id="UP000054241"/>
    </source>
</evidence>
<accession>A0A101NE67</accession>
<reference evidence="2 3" key="1">
    <citation type="submission" date="2015-10" db="EMBL/GenBank/DDBJ databases">
        <title>Draft genome sequence of Streptomyces cellostaticus DSM 40189, type strain for the species Streptomyces cellostaticus.</title>
        <authorList>
            <person name="Ruckert C."/>
            <person name="Winkler A."/>
            <person name="Kalinowski J."/>
            <person name="Kampfer P."/>
            <person name="Glaeser S."/>
        </authorList>
    </citation>
    <scope>NUCLEOTIDE SEQUENCE [LARGE SCALE GENOMIC DNA]</scope>
    <source>
        <strain evidence="2 3">DSM 40189</strain>
    </source>
</reference>
<dbReference type="STRING" id="67285.AQI88_37510"/>
<proteinExistence type="predicted"/>
<dbReference type="EMBL" id="LMWL01000080">
    <property type="protein sequence ID" value="KUM91364.1"/>
    <property type="molecule type" value="Genomic_DNA"/>
</dbReference>
<evidence type="ECO:0000313" key="2">
    <source>
        <dbReference type="EMBL" id="KUM91364.1"/>
    </source>
</evidence>
<feature type="compositionally biased region" description="Basic and acidic residues" evidence="1">
    <location>
        <begin position="110"/>
        <end position="136"/>
    </location>
</feature>
<feature type="region of interest" description="Disordered" evidence="1">
    <location>
        <begin position="110"/>
        <end position="142"/>
    </location>
</feature>
<organism evidence="2 3">
    <name type="scientific">Streptomyces cellostaticus</name>
    <dbReference type="NCBI Taxonomy" id="67285"/>
    <lineage>
        <taxon>Bacteria</taxon>
        <taxon>Bacillati</taxon>
        <taxon>Actinomycetota</taxon>
        <taxon>Actinomycetes</taxon>
        <taxon>Kitasatosporales</taxon>
        <taxon>Streptomycetaceae</taxon>
        <taxon>Streptomyces</taxon>
    </lineage>
</organism>
<name>A0A101NE67_9ACTN</name>
<protein>
    <submittedName>
        <fullName evidence="2">Uncharacterized protein</fullName>
    </submittedName>
</protein>
<feature type="region of interest" description="Disordered" evidence="1">
    <location>
        <begin position="25"/>
        <end position="53"/>
    </location>
</feature>